<accession>A0A1N7BYE1</accession>
<dbReference type="Proteomes" id="UP000186914">
    <property type="component" value="Unassembled WGS sequence"/>
</dbReference>
<dbReference type="Pfam" id="PF13459">
    <property type="entry name" value="Fer4_15"/>
    <property type="match status" value="1"/>
</dbReference>
<sequence length="80" mass="9187">MKIEYDRNTCTGMYQCTAEWDEFVENRQEGKADLLESEEAEEGIFVREVPEGEEFDAEMAARVCPVDAIKVYDDDGEQIV</sequence>
<evidence type="ECO:0000313" key="6">
    <source>
        <dbReference type="EMBL" id="SIR56335.1"/>
    </source>
</evidence>
<evidence type="ECO:0000256" key="3">
    <source>
        <dbReference type="ARBA" id="ARBA00022982"/>
    </source>
</evidence>
<dbReference type="GO" id="GO:0051536">
    <property type="term" value="F:iron-sulfur cluster binding"/>
    <property type="evidence" value="ECO:0007669"/>
    <property type="project" value="UniProtKB-KW"/>
</dbReference>
<reference evidence="7" key="1">
    <citation type="submission" date="2017-01" db="EMBL/GenBank/DDBJ databases">
        <authorList>
            <person name="Varghese N."/>
            <person name="Submissions S."/>
        </authorList>
    </citation>
    <scope>NUCLEOTIDE SEQUENCE [LARGE SCALE GENOMIC DNA]</scope>
    <source>
        <strain evidence="7">CGMCC 1.7737</strain>
    </source>
</reference>
<dbReference type="PANTHER" id="PTHR36923:SF3">
    <property type="entry name" value="FERREDOXIN"/>
    <property type="match status" value="1"/>
</dbReference>
<evidence type="ECO:0000256" key="1">
    <source>
        <dbReference type="ARBA" id="ARBA00022448"/>
    </source>
</evidence>
<keyword evidence="7" id="KW-1185">Reference proteome</keyword>
<dbReference type="GO" id="GO:0046872">
    <property type="term" value="F:metal ion binding"/>
    <property type="evidence" value="ECO:0007669"/>
    <property type="project" value="UniProtKB-KW"/>
</dbReference>
<protein>
    <submittedName>
        <fullName evidence="6">Ferredoxin</fullName>
    </submittedName>
</protein>
<evidence type="ECO:0000256" key="4">
    <source>
        <dbReference type="ARBA" id="ARBA00023004"/>
    </source>
</evidence>
<gene>
    <name evidence="6" type="ORF">SAMN05421858_2840</name>
</gene>
<evidence type="ECO:0000256" key="5">
    <source>
        <dbReference type="ARBA" id="ARBA00023014"/>
    </source>
</evidence>
<dbReference type="Gene3D" id="3.30.70.20">
    <property type="match status" value="1"/>
</dbReference>
<keyword evidence="5" id="KW-0411">Iron-sulfur</keyword>
<dbReference type="EMBL" id="FTNO01000002">
    <property type="protein sequence ID" value="SIR56335.1"/>
    <property type="molecule type" value="Genomic_DNA"/>
</dbReference>
<keyword evidence="1" id="KW-0813">Transport</keyword>
<organism evidence="6 7">
    <name type="scientific">Haladaptatus litoreus</name>
    <dbReference type="NCBI Taxonomy" id="553468"/>
    <lineage>
        <taxon>Archaea</taxon>
        <taxon>Methanobacteriati</taxon>
        <taxon>Methanobacteriota</taxon>
        <taxon>Stenosarchaea group</taxon>
        <taxon>Halobacteria</taxon>
        <taxon>Halobacteriales</taxon>
        <taxon>Haladaptataceae</taxon>
        <taxon>Haladaptatus</taxon>
    </lineage>
</organism>
<keyword evidence="3" id="KW-0249">Electron transport</keyword>
<evidence type="ECO:0000313" key="7">
    <source>
        <dbReference type="Proteomes" id="UP000186914"/>
    </source>
</evidence>
<dbReference type="AlphaFoldDB" id="A0A1N7BYE1"/>
<dbReference type="OrthoDB" id="5583at2157"/>
<keyword evidence="4" id="KW-0408">Iron</keyword>
<name>A0A1N7BYE1_9EURY</name>
<dbReference type="InterPro" id="IPR051269">
    <property type="entry name" value="Fe-S_cluster_ET"/>
</dbReference>
<dbReference type="PANTHER" id="PTHR36923">
    <property type="entry name" value="FERREDOXIN"/>
    <property type="match status" value="1"/>
</dbReference>
<evidence type="ECO:0000256" key="2">
    <source>
        <dbReference type="ARBA" id="ARBA00022723"/>
    </source>
</evidence>
<dbReference type="SUPFAM" id="SSF54862">
    <property type="entry name" value="4Fe-4S ferredoxins"/>
    <property type="match status" value="1"/>
</dbReference>
<dbReference type="RefSeq" id="WP_076430812.1">
    <property type="nucleotide sequence ID" value="NZ_FTNO01000002.1"/>
</dbReference>
<proteinExistence type="predicted"/>
<keyword evidence="2" id="KW-0479">Metal-binding</keyword>